<evidence type="ECO:0000313" key="3">
    <source>
        <dbReference type="EMBL" id="NHZ94081.1"/>
    </source>
</evidence>
<dbReference type="RefSeq" id="WP_166882738.1">
    <property type="nucleotide sequence ID" value="NZ_WHJH01000295.1"/>
</dbReference>
<protein>
    <submittedName>
        <fullName evidence="3">Transposase</fullName>
    </submittedName>
</protein>
<evidence type="ECO:0000259" key="2">
    <source>
        <dbReference type="Pfam" id="PF01609"/>
    </source>
</evidence>
<dbReference type="Pfam" id="PF01609">
    <property type="entry name" value="DDE_Tnp_1"/>
    <property type="match status" value="1"/>
</dbReference>
<feature type="compositionally biased region" description="Basic and acidic residues" evidence="1">
    <location>
        <begin position="17"/>
        <end position="26"/>
    </location>
</feature>
<feature type="domain" description="Transposase IS4-like" evidence="2">
    <location>
        <begin position="28"/>
        <end position="76"/>
    </location>
</feature>
<comment type="caution">
    <text evidence="3">The sequence shown here is derived from an EMBL/GenBank/DDBJ whole genome shotgun (WGS) entry which is preliminary data.</text>
</comment>
<gene>
    <name evidence="3" type="ORF">F2P45_34640</name>
</gene>
<reference evidence="3 4" key="1">
    <citation type="submission" date="2019-10" db="EMBL/GenBank/DDBJ databases">
        <title>Taxonomy of Antarctic Massilia spp.: description of Massilia rubra sp. nov., Massilia aquatica sp. nov., Massilia mucilaginosa sp. nov., Massilia frigida sp. nov. isolated from streams, lakes and regoliths.</title>
        <authorList>
            <person name="Holochova P."/>
            <person name="Sedlacek I."/>
            <person name="Kralova S."/>
            <person name="Maslanova I."/>
            <person name="Busse H.-J."/>
            <person name="Stankova E."/>
            <person name="Vrbovska V."/>
            <person name="Kovarovic V."/>
            <person name="Bartak M."/>
            <person name="Svec P."/>
            <person name="Pantucek R."/>
        </authorList>
    </citation>
    <scope>NUCLEOTIDE SEQUENCE [LARGE SCALE GENOMIC DNA]</scope>
    <source>
        <strain evidence="3 4">CCM 8733</strain>
    </source>
</reference>
<sequence>QLHEHSRSLGHVPLIDHNARGGPKEEFEPADAVRYKERTVAERSNARLKDEFGGRNIRVRGPDKVMSHLMFGLLVLTADQLMRLFE</sequence>
<evidence type="ECO:0000313" key="4">
    <source>
        <dbReference type="Proteomes" id="UP000609726"/>
    </source>
</evidence>
<keyword evidence="4" id="KW-1185">Reference proteome</keyword>
<feature type="region of interest" description="Disordered" evidence="1">
    <location>
        <begin position="1"/>
        <end position="26"/>
    </location>
</feature>
<proteinExistence type="predicted"/>
<accession>A0ABX0P5F8</accession>
<dbReference type="EMBL" id="WHJH01000295">
    <property type="protein sequence ID" value="NHZ94081.1"/>
    <property type="molecule type" value="Genomic_DNA"/>
</dbReference>
<dbReference type="Proteomes" id="UP000609726">
    <property type="component" value="Unassembled WGS sequence"/>
</dbReference>
<name>A0ABX0P5F8_9BURK</name>
<evidence type="ECO:0000256" key="1">
    <source>
        <dbReference type="SAM" id="MobiDB-lite"/>
    </source>
</evidence>
<feature type="non-terminal residue" evidence="3">
    <location>
        <position position="1"/>
    </location>
</feature>
<dbReference type="InterPro" id="IPR002559">
    <property type="entry name" value="Transposase_11"/>
</dbReference>
<organism evidence="3 4">
    <name type="scientific">Massilia mucilaginosa</name>
    <dbReference type="NCBI Taxonomy" id="2609282"/>
    <lineage>
        <taxon>Bacteria</taxon>
        <taxon>Pseudomonadati</taxon>
        <taxon>Pseudomonadota</taxon>
        <taxon>Betaproteobacteria</taxon>
        <taxon>Burkholderiales</taxon>
        <taxon>Oxalobacteraceae</taxon>
        <taxon>Telluria group</taxon>
        <taxon>Massilia</taxon>
    </lineage>
</organism>